<dbReference type="AlphaFoldDB" id="A0A5C3QKU5"/>
<evidence type="ECO:0000313" key="1">
    <source>
        <dbReference type="EMBL" id="TFL01091.1"/>
    </source>
</evidence>
<accession>A0A5C3QKU5</accession>
<organism evidence="1 2">
    <name type="scientific">Pterulicium gracile</name>
    <dbReference type="NCBI Taxonomy" id="1884261"/>
    <lineage>
        <taxon>Eukaryota</taxon>
        <taxon>Fungi</taxon>
        <taxon>Dikarya</taxon>
        <taxon>Basidiomycota</taxon>
        <taxon>Agaricomycotina</taxon>
        <taxon>Agaricomycetes</taxon>
        <taxon>Agaricomycetidae</taxon>
        <taxon>Agaricales</taxon>
        <taxon>Pleurotineae</taxon>
        <taxon>Pterulaceae</taxon>
        <taxon>Pterulicium</taxon>
    </lineage>
</organism>
<name>A0A5C3QKU5_9AGAR</name>
<protein>
    <submittedName>
        <fullName evidence="1">Uncharacterized protein</fullName>
    </submittedName>
</protein>
<gene>
    <name evidence="1" type="ORF">BDV98DRAFT_593501</name>
</gene>
<evidence type="ECO:0000313" key="2">
    <source>
        <dbReference type="Proteomes" id="UP000305067"/>
    </source>
</evidence>
<sequence>MPTSFLRITLDPPMFIPSAFPLVELCSLPGVGSIHLHIPPASFADYSTEVWAALFERHPDSGTLQMPDVSQLDVQKLQDFLDLLSSNHLDGKIMLPKLQTVRMVAAELPRDDLIIAQLGVVLVSRWNGGCPIPNVEFQLAPERSIDDRDELDNLSTLRERIPAHLADVTAMEEPRIVNIDIDDDMDEYYYAPLVDVTLYRSVLPSVSSASASVLR</sequence>
<proteinExistence type="predicted"/>
<keyword evidence="2" id="KW-1185">Reference proteome</keyword>
<dbReference type="EMBL" id="ML178826">
    <property type="protein sequence ID" value="TFL01091.1"/>
    <property type="molecule type" value="Genomic_DNA"/>
</dbReference>
<dbReference type="Proteomes" id="UP000305067">
    <property type="component" value="Unassembled WGS sequence"/>
</dbReference>
<reference evidence="1 2" key="1">
    <citation type="journal article" date="2019" name="Nat. Ecol. Evol.">
        <title>Megaphylogeny resolves global patterns of mushroom evolution.</title>
        <authorList>
            <person name="Varga T."/>
            <person name="Krizsan K."/>
            <person name="Foldi C."/>
            <person name="Dima B."/>
            <person name="Sanchez-Garcia M."/>
            <person name="Sanchez-Ramirez S."/>
            <person name="Szollosi G.J."/>
            <person name="Szarkandi J.G."/>
            <person name="Papp V."/>
            <person name="Albert L."/>
            <person name="Andreopoulos W."/>
            <person name="Angelini C."/>
            <person name="Antonin V."/>
            <person name="Barry K.W."/>
            <person name="Bougher N.L."/>
            <person name="Buchanan P."/>
            <person name="Buyck B."/>
            <person name="Bense V."/>
            <person name="Catcheside P."/>
            <person name="Chovatia M."/>
            <person name="Cooper J."/>
            <person name="Damon W."/>
            <person name="Desjardin D."/>
            <person name="Finy P."/>
            <person name="Geml J."/>
            <person name="Haridas S."/>
            <person name="Hughes K."/>
            <person name="Justo A."/>
            <person name="Karasinski D."/>
            <person name="Kautmanova I."/>
            <person name="Kiss B."/>
            <person name="Kocsube S."/>
            <person name="Kotiranta H."/>
            <person name="LaButti K.M."/>
            <person name="Lechner B.E."/>
            <person name="Liimatainen K."/>
            <person name="Lipzen A."/>
            <person name="Lukacs Z."/>
            <person name="Mihaltcheva S."/>
            <person name="Morgado L.N."/>
            <person name="Niskanen T."/>
            <person name="Noordeloos M.E."/>
            <person name="Ohm R.A."/>
            <person name="Ortiz-Santana B."/>
            <person name="Ovrebo C."/>
            <person name="Racz N."/>
            <person name="Riley R."/>
            <person name="Savchenko A."/>
            <person name="Shiryaev A."/>
            <person name="Soop K."/>
            <person name="Spirin V."/>
            <person name="Szebenyi C."/>
            <person name="Tomsovsky M."/>
            <person name="Tulloss R.E."/>
            <person name="Uehling J."/>
            <person name="Grigoriev I.V."/>
            <person name="Vagvolgyi C."/>
            <person name="Papp T."/>
            <person name="Martin F.M."/>
            <person name="Miettinen O."/>
            <person name="Hibbett D.S."/>
            <person name="Nagy L.G."/>
        </authorList>
    </citation>
    <scope>NUCLEOTIDE SEQUENCE [LARGE SCALE GENOMIC DNA]</scope>
    <source>
        <strain evidence="1 2">CBS 309.79</strain>
    </source>
</reference>